<feature type="non-terminal residue" evidence="1">
    <location>
        <position position="221"/>
    </location>
</feature>
<dbReference type="GO" id="GO:0042393">
    <property type="term" value="F:histone binding"/>
    <property type="evidence" value="ECO:0007669"/>
    <property type="project" value="TreeGrafter"/>
</dbReference>
<dbReference type="GO" id="GO:0007076">
    <property type="term" value="P:mitotic chromosome condensation"/>
    <property type="evidence" value="ECO:0007669"/>
    <property type="project" value="InterPro"/>
</dbReference>
<evidence type="ECO:0000313" key="1">
    <source>
        <dbReference type="EMBL" id="OTF83380.1"/>
    </source>
</evidence>
<gene>
    <name evidence="1" type="ORF">BLA29_009263</name>
</gene>
<dbReference type="GO" id="GO:0000779">
    <property type="term" value="C:condensed chromosome, centromeric region"/>
    <property type="evidence" value="ECO:0007669"/>
    <property type="project" value="TreeGrafter"/>
</dbReference>
<dbReference type="PANTHER" id="PTHR14222">
    <property type="entry name" value="CONDENSIN"/>
    <property type="match status" value="1"/>
</dbReference>
<organism evidence="1 2">
    <name type="scientific">Euroglyphus maynei</name>
    <name type="common">Mayne's house dust mite</name>
    <dbReference type="NCBI Taxonomy" id="6958"/>
    <lineage>
        <taxon>Eukaryota</taxon>
        <taxon>Metazoa</taxon>
        <taxon>Ecdysozoa</taxon>
        <taxon>Arthropoda</taxon>
        <taxon>Chelicerata</taxon>
        <taxon>Arachnida</taxon>
        <taxon>Acari</taxon>
        <taxon>Acariformes</taxon>
        <taxon>Sarcoptiformes</taxon>
        <taxon>Astigmata</taxon>
        <taxon>Psoroptidia</taxon>
        <taxon>Analgoidea</taxon>
        <taxon>Pyroglyphidae</taxon>
        <taxon>Pyroglyphinae</taxon>
        <taxon>Euroglyphus</taxon>
    </lineage>
</organism>
<reference evidence="1 2" key="1">
    <citation type="submission" date="2017-03" db="EMBL/GenBank/DDBJ databases">
        <title>Genome Survey of Euroglyphus maynei.</title>
        <authorList>
            <person name="Arlian L.G."/>
            <person name="Morgan M.S."/>
            <person name="Rider S.D."/>
        </authorList>
    </citation>
    <scope>NUCLEOTIDE SEQUENCE [LARGE SCALE GENOMIC DNA]</scope>
    <source>
        <strain evidence="1">Arlian Lab</strain>
        <tissue evidence="1">Whole body</tissue>
    </source>
</reference>
<dbReference type="InterPro" id="IPR026971">
    <property type="entry name" value="CND1/NCAPD3"/>
</dbReference>
<sequence>MEIDNALLGIQKMLKLIFYREKSIRDALMEAFAEIYLNHSLSVEKTKNQDCPDSKNIHYMQVKNLSNMILKLNQGELICAEALIKELYAAQKFNQIHLQILWERYAKKYSKITDEDSRAALIIIGMLASAQPSLIRNESNLNNIISISLEPPHCHDHRFVADTCEVLLKSFKLPQIDLMEKFFKLPPDHLLFIRLRSIIADSISDIDSKYWLRMASSCIKV</sequence>
<accession>A0A1Y3BQY8</accession>
<dbReference type="Proteomes" id="UP000194236">
    <property type="component" value="Unassembled WGS sequence"/>
</dbReference>
<dbReference type="PANTHER" id="PTHR14222:SF2">
    <property type="entry name" value="CONDENSIN COMPLEX SUBUNIT 1"/>
    <property type="match status" value="1"/>
</dbReference>
<comment type="caution">
    <text evidence="1">The sequence shown here is derived from an EMBL/GenBank/DDBJ whole genome shotgun (WGS) entry which is preliminary data.</text>
</comment>
<evidence type="ECO:0000313" key="2">
    <source>
        <dbReference type="Proteomes" id="UP000194236"/>
    </source>
</evidence>
<dbReference type="GO" id="GO:0000796">
    <property type="term" value="C:condensin complex"/>
    <property type="evidence" value="ECO:0007669"/>
    <property type="project" value="TreeGrafter"/>
</dbReference>
<proteinExistence type="predicted"/>
<dbReference type="EMBL" id="MUJZ01003946">
    <property type="protein sequence ID" value="OTF83380.1"/>
    <property type="molecule type" value="Genomic_DNA"/>
</dbReference>
<keyword evidence="2" id="KW-1185">Reference proteome</keyword>
<name>A0A1Y3BQY8_EURMA</name>
<dbReference type="OrthoDB" id="436262at2759"/>
<dbReference type="GO" id="GO:0010032">
    <property type="term" value="P:meiotic chromosome condensation"/>
    <property type="evidence" value="ECO:0007669"/>
    <property type="project" value="TreeGrafter"/>
</dbReference>
<protein>
    <submittedName>
        <fullName evidence="1">Uncharacterized protein</fullName>
    </submittedName>
</protein>
<dbReference type="AlphaFoldDB" id="A0A1Y3BQY8"/>